<sequence>MLPPVHADTTSTPAGQDHSVAPNRDLRRTNSTASLSTASSSEAPTTPRNQSPLLGHDQPTLVDLEQHSHFRSLSVCVACKRSGANFPSCPRCGETWCSRGCRLKGSNGARHHCRERGVDVRPSYPTIVI</sequence>
<name>S8EQL1_FOMSC</name>
<proteinExistence type="predicted"/>
<feature type="compositionally biased region" description="Low complexity" evidence="1">
    <location>
        <begin position="29"/>
        <end position="46"/>
    </location>
</feature>
<keyword evidence="3" id="KW-1185">Reference proteome</keyword>
<dbReference type="AlphaFoldDB" id="S8EQL1"/>
<reference evidence="2 3" key="1">
    <citation type="journal article" date="2012" name="Science">
        <title>The Paleozoic origin of enzymatic lignin decomposition reconstructed from 31 fungal genomes.</title>
        <authorList>
            <person name="Floudas D."/>
            <person name="Binder M."/>
            <person name="Riley R."/>
            <person name="Barry K."/>
            <person name="Blanchette R.A."/>
            <person name="Henrissat B."/>
            <person name="Martinez A.T."/>
            <person name="Otillar R."/>
            <person name="Spatafora J.W."/>
            <person name="Yadav J.S."/>
            <person name="Aerts A."/>
            <person name="Benoit I."/>
            <person name="Boyd A."/>
            <person name="Carlson A."/>
            <person name="Copeland A."/>
            <person name="Coutinho P.M."/>
            <person name="de Vries R.P."/>
            <person name="Ferreira P."/>
            <person name="Findley K."/>
            <person name="Foster B."/>
            <person name="Gaskell J."/>
            <person name="Glotzer D."/>
            <person name="Gorecki P."/>
            <person name="Heitman J."/>
            <person name="Hesse C."/>
            <person name="Hori C."/>
            <person name="Igarashi K."/>
            <person name="Jurgens J.A."/>
            <person name="Kallen N."/>
            <person name="Kersten P."/>
            <person name="Kohler A."/>
            <person name="Kuees U."/>
            <person name="Kumar T.K.A."/>
            <person name="Kuo A."/>
            <person name="LaButti K."/>
            <person name="Larrondo L.F."/>
            <person name="Lindquist E."/>
            <person name="Ling A."/>
            <person name="Lombard V."/>
            <person name="Lucas S."/>
            <person name="Lundell T."/>
            <person name="Martin R."/>
            <person name="McLaughlin D.J."/>
            <person name="Morgenstern I."/>
            <person name="Morin E."/>
            <person name="Murat C."/>
            <person name="Nagy L.G."/>
            <person name="Nolan M."/>
            <person name="Ohm R.A."/>
            <person name="Patyshakuliyeva A."/>
            <person name="Rokas A."/>
            <person name="Ruiz-Duenas F.J."/>
            <person name="Sabat G."/>
            <person name="Salamov A."/>
            <person name="Samejima M."/>
            <person name="Schmutz J."/>
            <person name="Slot J.C."/>
            <person name="St John F."/>
            <person name="Stenlid J."/>
            <person name="Sun H."/>
            <person name="Sun S."/>
            <person name="Syed K."/>
            <person name="Tsang A."/>
            <person name="Wiebenga A."/>
            <person name="Young D."/>
            <person name="Pisabarro A."/>
            <person name="Eastwood D.C."/>
            <person name="Martin F."/>
            <person name="Cullen D."/>
            <person name="Grigoriev I.V."/>
            <person name="Hibbett D.S."/>
        </authorList>
    </citation>
    <scope>NUCLEOTIDE SEQUENCE</scope>
    <source>
        <strain evidence="3">FP-58527</strain>
    </source>
</reference>
<protein>
    <submittedName>
        <fullName evidence="2">Uncharacterized protein</fullName>
    </submittedName>
</protein>
<dbReference type="OrthoDB" id="2526979at2759"/>
<dbReference type="STRING" id="743788.S8EQL1"/>
<evidence type="ECO:0000256" key="1">
    <source>
        <dbReference type="SAM" id="MobiDB-lite"/>
    </source>
</evidence>
<evidence type="ECO:0000313" key="2">
    <source>
        <dbReference type="EMBL" id="EPT05229.1"/>
    </source>
</evidence>
<dbReference type="HOGENOM" id="CLU_1948854_0_0_1"/>
<organism evidence="2 3">
    <name type="scientific">Fomitopsis schrenkii</name>
    <name type="common">Brown rot fungus</name>
    <dbReference type="NCBI Taxonomy" id="2126942"/>
    <lineage>
        <taxon>Eukaryota</taxon>
        <taxon>Fungi</taxon>
        <taxon>Dikarya</taxon>
        <taxon>Basidiomycota</taxon>
        <taxon>Agaricomycotina</taxon>
        <taxon>Agaricomycetes</taxon>
        <taxon>Polyporales</taxon>
        <taxon>Fomitopsis</taxon>
    </lineage>
</organism>
<evidence type="ECO:0000313" key="3">
    <source>
        <dbReference type="Proteomes" id="UP000015241"/>
    </source>
</evidence>
<dbReference type="Proteomes" id="UP000015241">
    <property type="component" value="Unassembled WGS sequence"/>
</dbReference>
<gene>
    <name evidence="2" type="ORF">FOMPIDRAFT_1111553</name>
</gene>
<feature type="region of interest" description="Disordered" evidence="1">
    <location>
        <begin position="1"/>
        <end position="58"/>
    </location>
</feature>
<dbReference type="EMBL" id="KE504124">
    <property type="protein sequence ID" value="EPT05229.1"/>
    <property type="molecule type" value="Genomic_DNA"/>
</dbReference>
<dbReference type="InParanoid" id="S8EQL1"/>
<accession>S8EQL1</accession>